<organism evidence="1 2">
    <name type="scientific">Photobacterium galatheae</name>
    <dbReference type="NCBI Taxonomy" id="1654360"/>
    <lineage>
        <taxon>Bacteria</taxon>
        <taxon>Pseudomonadati</taxon>
        <taxon>Pseudomonadota</taxon>
        <taxon>Gammaproteobacteria</taxon>
        <taxon>Vibrionales</taxon>
        <taxon>Vibrionaceae</taxon>
        <taxon>Photobacterium</taxon>
    </lineage>
</organism>
<dbReference type="SUPFAM" id="SSF56784">
    <property type="entry name" value="HAD-like"/>
    <property type="match status" value="1"/>
</dbReference>
<dbReference type="Gene3D" id="1.10.150.240">
    <property type="entry name" value="Putative phosphatase, domain 2"/>
    <property type="match status" value="1"/>
</dbReference>
<dbReference type="InterPro" id="IPR023214">
    <property type="entry name" value="HAD_sf"/>
</dbReference>
<dbReference type="Gene3D" id="3.40.50.1000">
    <property type="entry name" value="HAD superfamily/HAD-like"/>
    <property type="match status" value="1"/>
</dbReference>
<comment type="caution">
    <text evidence="1">The sequence shown here is derived from an EMBL/GenBank/DDBJ whole genome shotgun (WGS) entry which is preliminary data.</text>
</comment>
<dbReference type="InterPro" id="IPR041492">
    <property type="entry name" value="HAD_2"/>
</dbReference>
<dbReference type="RefSeq" id="WP_036752115.1">
    <property type="nucleotide sequence ID" value="NZ_JAGSGC010000006.1"/>
</dbReference>
<dbReference type="Proteomes" id="UP000027192">
    <property type="component" value="Unassembled WGS sequence"/>
</dbReference>
<name>A0A066RM18_9GAMM</name>
<accession>A0A066RM18</accession>
<dbReference type="InterPro" id="IPR023198">
    <property type="entry name" value="PGP-like_dom2"/>
</dbReference>
<reference evidence="1 2" key="1">
    <citation type="submission" date="2014-04" db="EMBL/GenBank/DDBJ databases">
        <title>Draft genome sequence of Photobacterium halotolerans S2753: a solonamide, ngercheumicin and holomycin producer.</title>
        <authorList>
            <person name="Machado H.R."/>
            <person name="Gram L."/>
        </authorList>
    </citation>
    <scope>NUCLEOTIDE SEQUENCE [LARGE SCALE GENOMIC DNA]</scope>
    <source>
        <strain evidence="1 2">S2753</strain>
    </source>
</reference>
<evidence type="ECO:0000313" key="2">
    <source>
        <dbReference type="Proteomes" id="UP000027192"/>
    </source>
</evidence>
<proteinExistence type="predicted"/>
<gene>
    <name evidence="1" type="ORF">EA58_10745</name>
</gene>
<dbReference type="AlphaFoldDB" id="A0A066RM18"/>
<protein>
    <submittedName>
        <fullName evidence="1">Haloacid dehalogenase</fullName>
    </submittedName>
</protein>
<dbReference type="STRING" id="1654360.EA58_10745"/>
<sequence>MYHVMFDVDGTLIQSCAFDEQCFLKAVKSVTGLDLHRGWERYPHATDRGILRTFIENQAPEEELISLEKRVKAAFIQSVQYHLNDHPAQEVRGAKAFFHHLQADDRFLVSVATGGWGETALLKLQSAGFQTDNLHLASSNDHYARTQIMLKAREKAGDREVLPLTYFGDAVWDLKACQELGVNLVIVGQKVVHDQMVNDYLDMAQLFRFIAA</sequence>
<dbReference type="OrthoDB" id="9807630at2"/>
<evidence type="ECO:0000313" key="1">
    <source>
        <dbReference type="EMBL" id="KDM91495.1"/>
    </source>
</evidence>
<dbReference type="EMBL" id="JMIB01000021">
    <property type="protein sequence ID" value="KDM91495.1"/>
    <property type="molecule type" value="Genomic_DNA"/>
</dbReference>
<dbReference type="InterPro" id="IPR036412">
    <property type="entry name" value="HAD-like_sf"/>
</dbReference>
<keyword evidence="2" id="KW-1185">Reference proteome</keyword>
<dbReference type="Pfam" id="PF13419">
    <property type="entry name" value="HAD_2"/>
    <property type="match status" value="1"/>
</dbReference>